<evidence type="ECO:0000313" key="4">
    <source>
        <dbReference type="Proteomes" id="UP000275777"/>
    </source>
</evidence>
<keyword evidence="1" id="KW-0408">Iron</keyword>
<feature type="binding site" evidence="1">
    <location>
        <position position="207"/>
    </location>
    <ligand>
        <name>[4Fe-4S] cluster</name>
        <dbReference type="ChEBI" id="CHEBI:49883"/>
    </ligand>
</feature>
<dbReference type="GO" id="GO:0051539">
    <property type="term" value="F:4 iron, 4 sulfur cluster binding"/>
    <property type="evidence" value="ECO:0007669"/>
    <property type="project" value="UniProtKB-UniRule"/>
</dbReference>
<keyword evidence="3" id="KW-0645">Protease</keyword>
<comment type="subunit">
    <text evidence="1">Forms a heterodimer with UbiU.</text>
</comment>
<name>A0A3S5DLX9_CHRVL</name>
<feature type="binding site" evidence="1">
    <location>
        <position position="55"/>
    </location>
    <ligand>
        <name>[4Fe-4S] cluster</name>
        <dbReference type="ChEBI" id="CHEBI:49883"/>
    </ligand>
</feature>
<dbReference type="GO" id="GO:0046872">
    <property type="term" value="F:metal ion binding"/>
    <property type="evidence" value="ECO:0007669"/>
    <property type="project" value="UniProtKB-KW"/>
</dbReference>
<dbReference type="InterPro" id="IPR043693">
    <property type="entry name" value="UbiV"/>
</dbReference>
<keyword evidence="1" id="KW-0004">4Fe-4S</keyword>
<dbReference type="Pfam" id="PF01136">
    <property type="entry name" value="Peptidase_U32"/>
    <property type="match status" value="1"/>
</dbReference>
<dbReference type="UniPathway" id="UPA00232"/>
<reference evidence="3 4" key="1">
    <citation type="submission" date="2018-12" db="EMBL/GenBank/DDBJ databases">
        <authorList>
            <consortium name="Pathogen Informatics"/>
        </authorList>
    </citation>
    <scope>NUCLEOTIDE SEQUENCE [LARGE SCALE GENOMIC DNA]</scope>
    <source>
        <strain evidence="3 4">NCTC9695</strain>
    </source>
</reference>
<comment type="cofactor">
    <cofactor evidence="1">
        <name>[4Fe-4S] cluster</name>
        <dbReference type="ChEBI" id="CHEBI:49883"/>
    </cofactor>
</comment>
<dbReference type="EMBL" id="LR134182">
    <property type="protein sequence ID" value="VEB45415.1"/>
    <property type="molecule type" value="Genomic_DNA"/>
</dbReference>
<dbReference type="GO" id="GO:0006508">
    <property type="term" value="P:proteolysis"/>
    <property type="evidence" value="ECO:0007669"/>
    <property type="project" value="UniProtKB-KW"/>
</dbReference>
<gene>
    <name evidence="1" type="primary">ubiV</name>
    <name evidence="3" type="ORF">NCTC9695_05928</name>
</gene>
<dbReference type="NCBIfam" id="NF011991">
    <property type="entry name" value="PRK15447.1"/>
    <property type="match status" value="1"/>
</dbReference>
<feature type="region of interest" description="Disordered" evidence="2">
    <location>
        <begin position="260"/>
        <end position="286"/>
    </location>
</feature>
<dbReference type="InterPro" id="IPR001539">
    <property type="entry name" value="Peptidase_U32"/>
</dbReference>
<keyword evidence="1" id="KW-0831">Ubiquinone biosynthesis</keyword>
<organism evidence="3 4">
    <name type="scientific">Chromobacterium violaceum</name>
    <dbReference type="NCBI Taxonomy" id="536"/>
    <lineage>
        <taxon>Bacteria</taxon>
        <taxon>Pseudomonadati</taxon>
        <taxon>Pseudomonadota</taxon>
        <taxon>Betaproteobacteria</taxon>
        <taxon>Neisseriales</taxon>
        <taxon>Chromobacteriaceae</taxon>
        <taxon>Chromobacterium</taxon>
    </lineage>
</organism>
<keyword evidence="1" id="KW-0411">Iron-sulfur</keyword>
<comment type="similarity">
    <text evidence="1">Belongs to the peptidase U32 family. UbiV subfamily.</text>
</comment>
<dbReference type="PANTHER" id="PTHR30217:SF11">
    <property type="entry name" value="UBIQUINONE BIOSYNTHESIS PROTEIN UBIV"/>
    <property type="match status" value="1"/>
</dbReference>
<dbReference type="HAMAP" id="MF_02233">
    <property type="entry name" value="UbiV"/>
    <property type="match status" value="1"/>
</dbReference>
<dbReference type="GO" id="GO:0006744">
    <property type="term" value="P:ubiquinone biosynthetic process"/>
    <property type="evidence" value="ECO:0007669"/>
    <property type="project" value="UniProtKB-UniRule"/>
</dbReference>
<sequence>MEVNLQRMDIRMNPIPLKLSLGPVLFFWSRDDILRFYAEAADWPLDTLYLGEVVCGRRQQLRGQDWISLAADLGATGREVVLSCQALIESESDLKRLRKMVDNGQVAIEANDLGAVRLASEKKLPFVAGTHLNIYNADTLALMRRLGAYRWLPPVEMGRDTLAALLAAARSQQLEIDTEVFAWGRLPLALSSRCFTARHYNLNKDDCQFRCLEHPDGLRLDTREGQHFLAINGIQTMSDGCQALLPTWRRCTPPAPAGCGSAAGARHRRRSPGFPPAAGRPGRRGWLAGRAARPGAGELVDGYWRGQAGIHALEETR</sequence>
<dbReference type="GO" id="GO:0008233">
    <property type="term" value="F:peptidase activity"/>
    <property type="evidence" value="ECO:0007669"/>
    <property type="project" value="UniProtKB-KW"/>
</dbReference>
<feature type="binding site" evidence="1">
    <location>
        <position position="194"/>
    </location>
    <ligand>
        <name>[4Fe-4S] cluster</name>
        <dbReference type="ChEBI" id="CHEBI:49883"/>
    </ligand>
</feature>
<dbReference type="Proteomes" id="UP000275777">
    <property type="component" value="Chromosome"/>
</dbReference>
<dbReference type="InterPro" id="IPR051454">
    <property type="entry name" value="RNA/ubiquinone_mod_enzymes"/>
</dbReference>
<evidence type="ECO:0000256" key="2">
    <source>
        <dbReference type="SAM" id="MobiDB-lite"/>
    </source>
</evidence>
<feature type="binding site" evidence="1">
    <location>
        <position position="211"/>
    </location>
    <ligand>
        <name>[4Fe-4S] cluster</name>
        <dbReference type="ChEBI" id="CHEBI:49883"/>
    </ligand>
</feature>
<comment type="pathway">
    <text evidence="1">Cofactor biosynthesis; ubiquinone biosynthesis.</text>
</comment>
<evidence type="ECO:0000313" key="3">
    <source>
        <dbReference type="EMBL" id="VEB45415.1"/>
    </source>
</evidence>
<protein>
    <recommendedName>
        <fullName evidence="1">Ubiquinone biosynthesis protein UbiV</fullName>
    </recommendedName>
</protein>
<keyword evidence="3" id="KW-0378">Hydrolase</keyword>
<proteinExistence type="inferred from homology"/>
<accession>A0A3S5DLX9</accession>
<dbReference type="PANTHER" id="PTHR30217">
    <property type="entry name" value="PEPTIDASE U32 FAMILY"/>
    <property type="match status" value="1"/>
</dbReference>
<comment type="function">
    <text evidence="1">Required for O(2)-independent ubiquinone (coenzyme Q) biosynthesis. Together with UbiU, is essential for the C6-hydroxylation reaction in the oxygen-independent ubiquinone biosynthesis pathway.</text>
</comment>
<feature type="compositionally biased region" description="Low complexity" evidence="2">
    <location>
        <begin position="276"/>
        <end position="286"/>
    </location>
</feature>
<evidence type="ECO:0000256" key="1">
    <source>
        <dbReference type="HAMAP-Rule" id="MF_02233"/>
    </source>
</evidence>
<keyword evidence="1" id="KW-0479">Metal-binding</keyword>
<dbReference type="AlphaFoldDB" id="A0A3S5DLX9"/>